<name>A0A6A4WTY3_AMPAM</name>
<evidence type="ECO:0000313" key="4">
    <source>
        <dbReference type="Proteomes" id="UP000440578"/>
    </source>
</evidence>
<comment type="caution">
    <text evidence="3">The sequence shown here is derived from an EMBL/GenBank/DDBJ whole genome shotgun (WGS) entry which is preliminary data.</text>
</comment>
<gene>
    <name evidence="3" type="ORF">FJT64_021503</name>
</gene>
<evidence type="ECO:0000256" key="2">
    <source>
        <dbReference type="SAM" id="SignalP"/>
    </source>
</evidence>
<keyword evidence="4" id="KW-1185">Reference proteome</keyword>
<dbReference type="EMBL" id="VIIS01000604">
    <property type="protein sequence ID" value="KAF0307090.1"/>
    <property type="molecule type" value="Genomic_DNA"/>
</dbReference>
<protein>
    <submittedName>
        <fullName evidence="3">Uncharacterized protein</fullName>
    </submittedName>
</protein>
<feature type="region of interest" description="Disordered" evidence="1">
    <location>
        <begin position="46"/>
        <end position="145"/>
    </location>
</feature>
<dbReference type="AlphaFoldDB" id="A0A6A4WTY3"/>
<reference evidence="3 4" key="1">
    <citation type="submission" date="2019-07" db="EMBL/GenBank/DDBJ databases">
        <title>Draft genome assembly of a fouling barnacle, Amphibalanus amphitrite (Darwin, 1854): The first reference genome for Thecostraca.</title>
        <authorList>
            <person name="Kim W."/>
        </authorList>
    </citation>
    <scope>NUCLEOTIDE SEQUENCE [LARGE SCALE GENOMIC DNA]</scope>
    <source>
        <strain evidence="3">SNU_AA5</strain>
        <tissue evidence="3">Soma without cirri and trophi</tissue>
    </source>
</reference>
<feature type="signal peptide" evidence="2">
    <location>
        <begin position="1"/>
        <end position="17"/>
    </location>
</feature>
<sequence>MLRSLVLALAVAACGRSAPGASPLLGRAGPVYSGYRLADGGYLYPGYRNGHEPGTQQSPGTGQYPGTEQYPGTDHTEYRSAGYRRGLAPDQHTPDMYGHSDGYGPEDGYGAEPYGTEEGYDDEPYGTEEGYDAEPYGPEEGHGHSEQYAAAAPGAALGGLGPCSCAQFDALGLAAVLTSLAALAAFLLVQPAVAAGLSDSSTARQFKGGSPLDRWLVDGASSAACGALEALPGAAAGRGRSLVSPAGVPGAAGLSGATCPAATCFTGK</sequence>
<keyword evidence="2" id="KW-0732">Signal</keyword>
<accession>A0A6A4WTY3</accession>
<organism evidence="3 4">
    <name type="scientific">Amphibalanus amphitrite</name>
    <name type="common">Striped barnacle</name>
    <name type="synonym">Balanus amphitrite</name>
    <dbReference type="NCBI Taxonomy" id="1232801"/>
    <lineage>
        <taxon>Eukaryota</taxon>
        <taxon>Metazoa</taxon>
        <taxon>Ecdysozoa</taxon>
        <taxon>Arthropoda</taxon>
        <taxon>Crustacea</taxon>
        <taxon>Multicrustacea</taxon>
        <taxon>Cirripedia</taxon>
        <taxon>Thoracica</taxon>
        <taxon>Thoracicalcarea</taxon>
        <taxon>Balanomorpha</taxon>
        <taxon>Balanoidea</taxon>
        <taxon>Balanidae</taxon>
        <taxon>Amphibalaninae</taxon>
        <taxon>Amphibalanus</taxon>
    </lineage>
</organism>
<proteinExistence type="predicted"/>
<evidence type="ECO:0000256" key="1">
    <source>
        <dbReference type="SAM" id="MobiDB-lite"/>
    </source>
</evidence>
<feature type="compositionally biased region" description="Acidic residues" evidence="1">
    <location>
        <begin position="118"/>
        <end position="132"/>
    </location>
</feature>
<feature type="chain" id="PRO_5025501817" evidence="2">
    <location>
        <begin position="18"/>
        <end position="268"/>
    </location>
</feature>
<evidence type="ECO:0000313" key="3">
    <source>
        <dbReference type="EMBL" id="KAF0307090.1"/>
    </source>
</evidence>
<dbReference type="Proteomes" id="UP000440578">
    <property type="component" value="Unassembled WGS sequence"/>
</dbReference>
<feature type="compositionally biased region" description="Polar residues" evidence="1">
    <location>
        <begin position="54"/>
        <end position="66"/>
    </location>
</feature>